<organism evidence="6 7">
    <name type="scientific">Nocardia otitidiscaviarum</name>
    <dbReference type="NCBI Taxonomy" id="1823"/>
    <lineage>
        <taxon>Bacteria</taxon>
        <taxon>Bacillati</taxon>
        <taxon>Actinomycetota</taxon>
        <taxon>Actinomycetes</taxon>
        <taxon>Mycobacteriales</taxon>
        <taxon>Nocardiaceae</taxon>
        <taxon>Nocardia</taxon>
    </lineage>
</organism>
<sequence length="437" mass="46765">MRQREAPLRGVHRLGLSAVSDSGASDAGTVALSDTSDSAPNAVVAVPDAVRGELRRGVGSVLVDAAALRLVRERFDGEQAGALRRYLEASQSGNTVRAYRSDWIGWAAWCAAEGRQALPADALDVAVYLAAAADARRDTGEWAFSPATLERKAAAVAAVHAANGLPSPTRSDVVRLTLRGIRRTRRTPPTRKRPVLLHTLDQLLAQLPDAGWPTEPARRRDCLALLIGFAGALRRSELAGLRIADVRVQQDHTTGEPVLLVHLPTTKTDPTGVAEQRVALPRGQRPHTCPVCAFADWVRLLEIHTAGGTLAVRSALAERLPDSAIHRCHGFTGTTLADSPDLPLFPTINRHGGIGDQPMSGRAVAELVKRYAARAGLDPDLFSGHSLRAGFATQAALGGASDREIMRQGRWSNPRTVHGYIRTANPLEDNAVTKLGL</sequence>
<dbReference type="AlphaFoldDB" id="A0A516NL49"/>
<accession>A0A516NL49</accession>
<feature type="domain" description="Tyr recombinase" evidence="4">
    <location>
        <begin position="190"/>
        <end position="434"/>
    </location>
</feature>
<dbReference type="Pfam" id="PF00589">
    <property type="entry name" value="Phage_integrase"/>
    <property type="match status" value="1"/>
</dbReference>
<dbReference type="CDD" id="cd00799">
    <property type="entry name" value="INT_Cre_C"/>
    <property type="match status" value="1"/>
</dbReference>
<protein>
    <submittedName>
        <fullName evidence="6">Site-specific integrase</fullName>
    </submittedName>
</protein>
<keyword evidence="2" id="KW-0233">DNA recombination</keyword>
<dbReference type="PROSITE" id="PS51898">
    <property type="entry name" value="TYR_RECOMBINASE"/>
    <property type="match status" value="1"/>
</dbReference>
<dbReference type="SUPFAM" id="SSF47823">
    <property type="entry name" value="lambda integrase-like, N-terminal domain"/>
    <property type="match status" value="1"/>
</dbReference>
<dbReference type="InterPro" id="IPR052925">
    <property type="entry name" value="Phage_Integrase-like_Recomb"/>
</dbReference>
<dbReference type="GO" id="GO:0003677">
    <property type="term" value="F:DNA binding"/>
    <property type="evidence" value="ECO:0007669"/>
    <property type="project" value="UniProtKB-UniRule"/>
</dbReference>
<evidence type="ECO:0000259" key="5">
    <source>
        <dbReference type="PROSITE" id="PS51900"/>
    </source>
</evidence>
<evidence type="ECO:0000313" key="7">
    <source>
        <dbReference type="Proteomes" id="UP000317039"/>
    </source>
</evidence>
<feature type="domain" description="Core-binding (CB)" evidence="5">
    <location>
        <begin position="77"/>
        <end position="164"/>
    </location>
</feature>
<dbReference type="PROSITE" id="PS51900">
    <property type="entry name" value="CB"/>
    <property type="match status" value="1"/>
</dbReference>
<evidence type="ECO:0000259" key="4">
    <source>
        <dbReference type="PROSITE" id="PS51898"/>
    </source>
</evidence>
<dbReference type="Gene3D" id="1.10.443.10">
    <property type="entry name" value="Intergrase catalytic core"/>
    <property type="match status" value="1"/>
</dbReference>
<dbReference type="PANTHER" id="PTHR34605">
    <property type="entry name" value="PHAGE_INTEGRASE DOMAIN-CONTAINING PROTEIN"/>
    <property type="match status" value="1"/>
</dbReference>
<evidence type="ECO:0000256" key="3">
    <source>
        <dbReference type="PROSITE-ProRule" id="PRU01248"/>
    </source>
</evidence>
<dbReference type="InterPro" id="IPR011010">
    <property type="entry name" value="DNA_brk_join_enz"/>
</dbReference>
<dbReference type="InterPro" id="IPR013762">
    <property type="entry name" value="Integrase-like_cat_sf"/>
</dbReference>
<evidence type="ECO:0000256" key="1">
    <source>
        <dbReference type="ARBA" id="ARBA00023125"/>
    </source>
</evidence>
<dbReference type="EMBL" id="CP041695">
    <property type="protein sequence ID" value="QDP79653.1"/>
    <property type="molecule type" value="Genomic_DNA"/>
</dbReference>
<dbReference type="InterPro" id="IPR010998">
    <property type="entry name" value="Integrase_recombinase_N"/>
</dbReference>
<dbReference type="InterPro" id="IPR002104">
    <property type="entry name" value="Integrase_catalytic"/>
</dbReference>
<dbReference type="SUPFAM" id="SSF56349">
    <property type="entry name" value="DNA breaking-rejoining enzymes"/>
    <property type="match status" value="1"/>
</dbReference>
<proteinExistence type="predicted"/>
<dbReference type="PANTHER" id="PTHR34605:SF3">
    <property type="entry name" value="P CELL-TYPE AGGLUTINATION PROTEIN MAP4-LIKE-RELATED"/>
    <property type="match status" value="1"/>
</dbReference>
<dbReference type="KEGG" id="nod:FOH10_13990"/>
<evidence type="ECO:0000256" key="2">
    <source>
        <dbReference type="ARBA" id="ARBA00023172"/>
    </source>
</evidence>
<dbReference type="GO" id="GO:0006310">
    <property type="term" value="P:DNA recombination"/>
    <property type="evidence" value="ECO:0007669"/>
    <property type="project" value="UniProtKB-KW"/>
</dbReference>
<evidence type="ECO:0000313" key="6">
    <source>
        <dbReference type="EMBL" id="QDP79653.1"/>
    </source>
</evidence>
<reference evidence="6 7" key="1">
    <citation type="submission" date="2019-07" db="EMBL/GenBank/DDBJ databases">
        <title>Complete Genome Sequence and Methylome Analysis of Nocardia otitidis-caviarum NEB252.</title>
        <authorList>
            <person name="Fomenkov A."/>
            <person name="Anton B.P."/>
            <person name="Vincze T."/>
            <person name="Roberts R.J."/>
        </authorList>
    </citation>
    <scope>NUCLEOTIDE SEQUENCE [LARGE SCALE GENOMIC DNA]</scope>
    <source>
        <strain evidence="6 7">NEB252</strain>
    </source>
</reference>
<keyword evidence="1 3" id="KW-0238">DNA-binding</keyword>
<name>A0A516NL49_9NOCA</name>
<gene>
    <name evidence="6" type="ORF">FOH10_13990</name>
</gene>
<dbReference type="Gene3D" id="1.10.150.130">
    <property type="match status" value="1"/>
</dbReference>
<dbReference type="InterPro" id="IPR044068">
    <property type="entry name" value="CB"/>
</dbReference>
<dbReference type="GO" id="GO:0015074">
    <property type="term" value="P:DNA integration"/>
    <property type="evidence" value="ECO:0007669"/>
    <property type="project" value="InterPro"/>
</dbReference>
<dbReference type="Proteomes" id="UP000317039">
    <property type="component" value="Chromosome"/>
</dbReference>